<dbReference type="Proteomes" id="UP000515158">
    <property type="component" value="Unplaced"/>
</dbReference>
<accession>A0A6P8YB10</accession>
<proteinExistence type="predicted"/>
<feature type="signal peptide" evidence="1">
    <location>
        <begin position="1"/>
        <end position="20"/>
    </location>
</feature>
<reference evidence="3" key="1">
    <citation type="submission" date="2025-08" db="UniProtKB">
        <authorList>
            <consortium name="RefSeq"/>
        </authorList>
    </citation>
    <scope>IDENTIFICATION</scope>
    <source>
        <tissue evidence="3">Total insect</tissue>
    </source>
</reference>
<evidence type="ECO:0000313" key="2">
    <source>
        <dbReference type="Proteomes" id="UP000515158"/>
    </source>
</evidence>
<dbReference type="InParanoid" id="A0A6P8YB10"/>
<sequence>MARLALLVVAVVAMAAGATAWFHSGTVQNKFIVTYSIIPDPFHKLSFFTMPRTLKEAQKDRWLFSDDRPQDNTTVYCRWGDYRVCVLFDLQGSVAGIRLSVEKGEIDAAGFDLQNVPEWELNWNPTDLDVVYSATVFFQSKEELLAGGRTLSKDDLTAPNGIYILQTDINGTETNRLHVATHQSKAESAGFTEQSCFFGMGKHYFQELRKDGKCEDHRPYFLLYGPDTQELNGFGFVQYGKVSTDGRGWFESPPAMVAKKIAPNSPACLEDWVNTYGLFTMHVYFVSDPYYTSC</sequence>
<gene>
    <name evidence="3" type="primary">LOC117642601</name>
</gene>
<evidence type="ECO:0000256" key="1">
    <source>
        <dbReference type="SAM" id="SignalP"/>
    </source>
</evidence>
<name>A0A6P8YB10_THRPL</name>
<dbReference type="RefSeq" id="XP_034236798.1">
    <property type="nucleotide sequence ID" value="XM_034380907.1"/>
</dbReference>
<feature type="chain" id="PRO_5028267144" evidence="1">
    <location>
        <begin position="21"/>
        <end position="294"/>
    </location>
</feature>
<dbReference type="OrthoDB" id="6042561at2759"/>
<dbReference type="AlphaFoldDB" id="A0A6P8YB10"/>
<organism evidence="3">
    <name type="scientific">Thrips palmi</name>
    <name type="common">Melon thrips</name>
    <dbReference type="NCBI Taxonomy" id="161013"/>
    <lineage>
        <taxon>Eukaryota</taxon>
        <taxon>Metazoa</taxon>
        <taxon>Ecdysozoa</taxon>
        <taxon>Arthropoda</taxon>
        <taxon>Hexapoda</taxon>
        <taxon>Insecta</taxon>
        <taxon>Pterygota</taxon>
        <taxon>Neoptera</taxon>
        <taxon>Paraneoptera</taxon>
        <taxon>Thysanoptera</taxon>
        <taxon>Terebrantia</taxon>
        <taxon>Thripoidea</taxon>
        <taxon>Thripidae</taxon>
        <taxon>Thrips</taxon>
    </lineage>
</organism>
<protein>
    <submittedName>
        <fullName evidence="3">Uncharacterized protein LOC117642601</fullName>
    </submittedName>
</protein>
<evidence type="ECO:0000313" key="3">
    <source>
        <dbReference type="RefSeq" id="XP_034236798.1"/>
    </source>
</evidence>
<keyword evidence="1" id="KW-0732">Signal</keyword>
<keyword evidence="2" id="KW-1185">Reference proteome</keyword>
<dbReference type="GeneID" id="117642601"/>
<dbReference type="KEGG" id="tpal:117642601"/>